<comment type="function">
    <text evidence="3">Protein-arginine rhamnosyltransferase that catalyzes the transfer of a single rhamnose to elongation factor P (EF-P) on 'Lys-32', a modification required for EF-P-dependent rescue of polyproline stalled ribosomes.</text>
</comment>
<dbReference type="AlphaFoldDB" id="A0A841GS56"/>
<proteinExistence type="inferred from homology"/>
<gene>
    <name evidence="8" type="ORF">HNR75_002521</name>
</gene>
<organism evidence="8 9">
    <name type="scientific">Tolumonas osonensis</name>
    <dbReference type="NCBI Taxonomy" id="675874"/>
    <lineage>
        <taxon>Bacteria</taxon>
        <taxon>Pseudomonadati</taxon>
        <taxon>Pseudomonadota</taxon>
        <taxon>Gammaproteobacteria</taxon>
        <taxon>Aeromonadales</taxon>
        <taxon>Aeromonadaceae</taxon>
        <taxon>Tolumonas</taxon>
    </lineage>
</organism>
<evidence type="ECO:0000313" key="9">
    <source>
        <dbReference type="Proteomes" id="UP000585721"/>
    </source>
</evidence>
<dbReference type="Proteomes" id="UP000585721">
    <property type="component" value="Unassembled WGS sequence"/>
</dbReference>
<name>A0A841GS56_9GAMM</name>
<accession>A0A841GS56</accession>
<dbReference type="PIRSF" id="PIRSF015557">
    <property type="entry name" value="UCP015557"/>
    <property type="match status" value="1"/>
</dbReference>
<reference evidence="8 9" key="1">
    <citation type="submission" date="2020-08" db="EMBL/GenBank/DDBJ databases">
        <title>Genomic Encyclopedia of Type Strains, Phase IV (KMG-IV): sequencing the most valuable type-strain genomes for metagenomic binning, comparative biology and taxonomic classification.</title>
        <authorList>
            <person name="Goeker M."/>
        </authorList>
    </citation>
    <scope>NUCLEOTIDE SEQUENCE [LARGE SCALE GENOMIC DNA]</scope>
    <source>
        <strain evidence="8 9">DSM 22975</strain>
    </source>
</reference>
<evidence type="ECO:0000256" key="7">
    <source>
        <dbReference type="ARBA" id="ARBA00048472"/>
    </source>
</evidence>
<dbReference type="Pfam" id="PF10093">
    <property type="entry name" value="EarP"/>
    <property type="match status" value="1"/>
</dbReference>
<evidence type="ECO:0000256" key="3">
    <source>
        <dbReference type="ARBA" id="ARBA00024303"/>
    </source>
</evidence>
<protein>
    <recommendedName>
        <fullName evidence="5">Protein-arginine rhamnosyltransferase</fullName>
    </recommendedName>
    <alternativeName>
        <fullName evidence="6">EF-P arginine rhamnosyltransferase</fullName>
    </alternativeName>
</protein>
<comment type="catalytic activity">
    <reaction evidence="7">
        <text>dTDP-beta-L-rhamnose + L-arginyl-[protein] = N(omega)-(alpha-L-rhamnosyl)-L-arginyl-[protein] + dTDP + H(+)</text>
        <dbReference type="Rhea" id="RHEA:66692"/>
        <dbReference type="Rhea" id="RHEA-COMP:10532"/>
        <dbReference type="Rhea" id="RHEA-COMP:17096"/>
        <dbReference type="ChEBI" id="CHEBI:15378"/>
        <dbReference type="ChEBI" id="CHEBI:29965"/>
        <dbReference type="ChEBI" id="CHEBI:57510"/>
        <dbReference type="ChEBI" id="CHEBI:58369"/>
        <dbReference type="ChEBI" id="CHEBI:167445"/>
    </reaction>
    <physiologicalReaction direction="left-to-right" evidence="7">
        <dbReference type="Rhea" id="RHEA:66693"/>
    </physiologicalReaction>
</comment>
<evidence type="ECO:0000256" key="1">
    <source>
        <dbReference type="ARBA" id="ARBA00022676"/>
    </source>
</evidence>
<evidence type="ECO:0000256" key="5">
    <source>
        <dbReference type="ARBA" id="ARBA00024416"/>
    </source>
</evidence>
<dbReference type="RefSeq" id="WP_188027303.1">
    <property type="nucleotide sequence ID" value="NZ_JACHGR010000008.1"/>
</dbReference>
<comment type="caution">
    <text evidence="8">The sequence shown here is derived from an EMBL/GenBank/DDBJ whole genome shotgun (WGS) entry which is preliminary data.</text>
</comment>
<evidence type="ECO:0000256" key="4">
    <source>
        <dbReference type="ARBA" id="ARBA00024346"/>
    </source>
</evidence>
<evidence type="ECO:0000256" key="2">
    <source>
        <dbReference type="ARBA" id="ARBA00022679"/>
    </source>
</evidence>
<keyword evidence="9" id="KW-1185">Reference proteome</keyword>
<evidence type="ECO:0000313" key="8">
    <source>
        <dbReference type="EMBL" id="MBB6056583.1"/>
    </source>
</evidence>
<dbReference type="EMBL" id="JACHGR010000008">
    <property type="protein sequence ID" value="MBB6056583.1"/>
    <property type="molecule type" value="Genomic_DNA"/>
</dbReference>
<sequence length="388" mass="44402">MPQTASSYWDIFCTVVDNYGDIGVTWRLARQLSNEYRLPVRLWVDDLASFRRLCPQLDPALAMQNIDNVLIGHWNAAFPADWQPGHVVIEAFACELPASVQHTMQHMAKPPVWLNLEYLTAESWIDGCHGLSSRQQHLTKYFFFPGFSEKSGGLLCENNLFAARDHWQQQPGHRQQLCADRGLRPPQDNELFVSLFIYENEVLPTLLECWQHSAVPVRCLVPAGRALNSLQGVLPDEVCQAGGCWQQGALTLEILPMTDQAGYDQLLWSCDFNIVRGEDSFLRAQWAARPFLWHIYPQEDEAHLEKLQAFTERYCRSMSPELAAAVRTLFMSFNQAHRAELKQSWFTLQAHWQEWQKQAQQWPQTALAGGNLASQLVQFAEKQLKCSA</sequence>
<keyword evidence="1" id="KW-0328">Glycosyltransferase</keyword>
<dbReference type="InterPro" id="IPR016633">
    <property type="entry name" value="EarP"/>
</dbReference>
<evidence type="ECO:0000256" key="6">
    <source>
        <dbReference type="ARBA" id="ARBA00030025"/>
    </source>
</evidence>
<dbReference type="NCBIfam" id="TIGR03837">
    <property type="entry name" value="efp_Arg_rhamno"/>
    <property type="match status" value="1"/>
</dbReference>
<comment type="similarity">
    <text evidence="4">Belongs to the glycosyltransferase 104 family.</text>
</comment>
<keyword evidence="2" id="KW-0808">Transferase</keyword>
<dbReference type="GO" id="GO:0106361">
    <property type="term" value="F:protein-arginine rhamnosyltransferase activity"/>
    <property type="evidence" value="ECO:0007669"/>
    <property type="project" value="InterPro"/>
</dbReference>